<evidence type="ECO:0000256" key="1">
    <source>
        <dbReference type="ARBA" id="ARBA00023157"/>
    </source>
</evidence>
<feature type="domain" description="BRICHOS" evidence="2">
    <location>
        <begin position="163"/>
        <end position="219"/>
    </location>
</feature>
<protein>
    <recommendedName>
        <fullName evidence="2">BRICHOS domain-containing protein</fullName>
    </recommendedName>
</protein>
<evidence type="ECO:0000313" key="4">
    <source>
        <dbReference type="Proteomes" id="UP001159405"/>
    </source>
</evidence>
<dbReference type="Pfam" id="PF04089">
    <property type="entry name" value="BRICHOS"/>
    <property type="match status" value="1"/>
</dbReference>
<sequence>MKSRLSLIVRVNVVLNRTVVVDSERRFDNLCGSHLQSQTELYHVRSWDKLAYIAFKMAATKSSKDARQVGLSWHEKRCEVREKSTKGKYFRSSLQCLDNNEILLLLESILQRSKQGTQRNCTVRGRRAIVDFNVHVTESGVEYNETIEVDTERQTEVFKVPAHPGVDRSDVMHDFKQKLTLMRLPDKKMCYLMPLPKELSTPEKLIRDLERVNQVRLNT</sequence>
<dbReference type="Proteomes" id="UP001159405">
    <property type="component" value="Unassembled WGS sequence"/>
</dbReference>
<organism evidence="3 4">
    <name type="scientific">Porites lobata</name>
    <dbReference type="NCBI Taxonomy" id="104759"/>
    <lineage>
        <taxon>Eukaryota</taxon>
        <taxon>Metazoa</taxon>
        <taxon>Cnidaria</taxon>
        <taxon>Anthozoa</taxon>
        <taxon>Hexacorallia</taxon>
        <taxon>Scleractinia</taxon>
        <taxon>Fungiina</taxon>
        <taxon>Poritidae</taxon>
        <taxon>Porites</taxon>
    </lineage>
</organism>
<keyword evidence="4" id="KW-1185">Reference proteome</keyword>
<proteinExistence type="predicted"/>
<comment type="caution">
    <text evidence="3">The sequence shown here is derived from an EMBL/GenBank/DDBJ whole genome shotgun (WGS) entry which is preliminary data.</text>
</comment>
<dbReference type="EMBL" id="CALNXK010000033">
    <property type="protein sequence ID" value="CAH3119380.1"/>
    <property type="molecule type" value="Genomic_DNA"/>
</dbReference>
<evidence type="ECO:0000313" key="3">
    <source>
        <dbReference type="EMBL" id="CAH3119380.1"/>
    </source>
</evidence>
<reference evidence="3 4" key="1">
    <citation type="submission" date="2022-05" db="EMBL/GenBank/DDBJ databases">
        <authorList>
            <consortium name="Genoscope - CEA"/>
            <person name="William W."/>
        </authorList>
    </citation>
    <scope>NUCLEOTIDE SEQUENCE [LARGE SCALE GENOMIC DNA]</scope>
</reference>
<keyword evidence="1" id="KW-1015">Disulfide bond</keyword>
<dbReference type="PROSITE" id="PS50869">
    <property type="entry name" value="BRICHOS"/>
    <property type="match status" value="1"/>
</dbReference>
<evidence type="ECO:0000259" key="2">
    <source>
        <dbReference type="PROSITE" id="PS50869"/>
    </source>
</evidence>
<dbReference type="InterPro" id="IPR007084">
    <property type="entry name" value="BRICHOS_dom"/>
</dbReference>
<accession>A0ABN8NRF7</accession>
<name>A0ABN8NRF7_9CNID</name>
<gene>
    <name evidence="3" type="ORF">PLOB_00027324</name>
</gene>